<keyword evidence="1" id="KW-0677">Repeat</keyword>
<protein>
    <recommendedName>
        <fullName evidence="5">Pentatricopeptide repeat-containing protein</fullName>
    </recommendedName>
</protein>
<dbReference type="Proteomes" id="UP000290289">
    <property type="component" value="Chromosome 14"/>
</dbReference>
<accession>A0A498I7H7</accession>
<name>A0A498I7H7_MALDO</name>
<evidence type="ECO:0000313" key="3">
    <source>
        <dbReference type="EMBL" id="RXH77053.1"/>
    </source>
</evidence>
<dbReference type="AlphaFoldDB" id="A0A498I7H7"/>
<dbReference type="Gene3D" id="1.25.40.10">
    <property type="entry name" value="Tetratricopeptide repeat domain"/>
    <property type="match status" value="1"/>
</dbReference>
<evidence type="ECO:0008006" key="5">
    <source>
        <dbReference type="Google" id="ProtNLM"/>
    </source>
</evidence>
<proteinExistence type="predicted"/>
<sequence length="169" mass="18715">MVTSSVRFGCHADAIHLFHTSRGLKLEADSSTFSTLLKACGAITELEQGRMIHSLTLKTGFDQGRALLKCGGWLGDAEKAFRHASTNSLATWNAMLMGYAQHGFHHEVSELFTKMSKFGIKPDQITYLGLPTSCCHAGFVKEAFTYLNSMFELHELKPHSEYCACVVNH</sequence>
<dbReference type="PROSITE" id="PS51375">
    <property type="entry name" value="PPR"/>
    <property type="match status" value="1"/>
</dbReference>
<dbReference type="GO" id="GO:0009451">
    <property type="term" value="P:RNA modification"/>
    <property type="evidence" value="ECO:0007669"/>
    <property type="project" value="InterPro"/>
</dbReference>
<comment type="caution">
    <text evidence="3">The sequence shown here is derived from an EMBL/GenBank/DDBJ whole genome shotgun (WGS) entry which is preliminary data.</text>
</comment>
<evidence type="ECO:0000256" key="2">
    <source>
        <dbReference type="PROSITE-ProRule" id="PRU00708"/>
    </source>
</evidence>
<dbReference type="PANTHER" id="PTHR47926">
    <property type="entry name" value="PENTATRICOPEPTIDE REPEAT-CONTAINING PROTEIN"/>
    <property type="match status" value="1"/>
</dbReference>
<evidence type="ECO:0000313" key="4">
    <source>
        <dbReference type="Proteomes" id="UP000290289"/>
    </source>
</evidence>
<dbReference type="GO" id="GO:0003723">
    <property type="term" value="F:RNA binding"/>
    <property type="evidence" value="ECO:0007669"/>
    <property type="project" value="InterPro"/>
</dbReference>
<keyword evidence="4" id="KW-1185">Reference proteome</keyword>
<dbReference type="NCBIfam" id="TIGR00756">
    <property type="entry name" value="PPR"/>
    <property type="match status" value="1"/>
</dbReference>
<dbReference type="Pfam" id="PF13041">
    <property type="entry name" value="PPR_2"/>
    <property type="match status" value="1"/>
</dbReference>
<reference evidence="3 4" key="1">
    <citation type="submission" date="2018-10" db="EMBL/GenBank/DDBJ databases">
        <title>A high-quality apple genome assembly.</title>
        <authorList>
            <person name="Hu J."/>
        </authorList>
    </citation>
    <scope>NUCLEOTIDE SEQUENCE [LARGE SCALE GENOMIC DNA]</scope>
    <source>
        <strain evidence="4">cv. HFTH1</strain>
        <tissue evidence="3">Young leaf</tissue>
    </source>
</reference>
<dbReference type="InterPro" id="IPR046960">
    <property type="entry name" value="PPR_At4g14850-like_plant"/>
</dbReference>
<feature type="repeat" description="PPR" evidence="2">
    <location>
        <begin position="88"/>
        <end position="122"/>
    </location>
</feature>
<dbReference type="InterPro" id="IPR011990">
    <property type="entry name" value="TPR-like_helical_dom_sf"/>
</dbReference>
<evidence type="ECO:0000256" key="1">
    <source>
        <dbReference type="ARBA" id="ARBA00022737"/>
    </source>
</evidence>
<gene>
    <name evidence="3" type="ORF">DVH24_019941</name>
</gene>
<organism evidence="3 4">
    <name type="scientific">Malus domestica</name>
    <name type="common">Apple</name>
    <name type="synonym">Pyrus malus</name>
    <dbReference type="NCBI Taxonomy" id="3750"/>
    <lineage>
        <taxon>Eukaryota</taxon>
        <taxon>Viridiplantae</taxon>
        <taxon>Streptophyta</taxon>
        <taxon>Embryophyta</taxon>
        <taxon>Tracheophyta</taxon>
        <taxon>Spermatophyta</taxon>
        <taxon>Magnoliopsida</taxon>
        <taxon>eudicotyledons</taxon>
        <taxon>Gunneridae</taxon>
        <taxon>Pentapetalae</taxon>
        <taxon>rosids</taxon>
        <taxon>fabids</taxon>
        <taxon>Rosales</taxon>
        <taxon>Rosaceae</taxon>
        <taxon>Amygdaloideae</taxon>
        <taxon>Maleae</taxon>
        <taxon>Malus</taxon>
    </lineage>
</organism>
<dbReference type="EMBL" id="RDQH01000340">
    <property type="protein sequence ID" value="RXH77053.1"/>
    <property type="molecule type" value="Genomic_DNA"/>
</dbReference>
<dbReference type="InterPro" id="IPR002885">
    <property type="entry name" value="PPR_rpt"/>
</dbReference>